<dbReference type="AlphaFoldDB" id="A0A026X288"/>
<organism evidence="1 2">
    <name type="scientific">Ooceraea biroi</name>
    <name type="common">Clonal raider ant</name>
    <name type="synonym">Cerapachys biroi</name>
    <dbReference type="NCBI Taxonomy" id="2015173"/>
    <lineage>
        <taxon>Eukaryota</taxon>
        <taxon>Metazoa</taxon>
        <taxon>Ecdysozoa</taxon>
        <taxon>Arthropoda</taxon>
        <taxon>Hexapoda</taxon>
        <taxon>Insecta</taxon>
        <taxon>Pterygota</taxon>
        <taxon>Neoptera</taxon>
        <taxon>Endopterygota</taxon>
        <taxon>Hymenoptera</taxon>
        <taxon>Apocrita</taxon>
        <taxon>Aculeata</taxon>
        <taxon>Formicoidea</taxon>
        <taxon>Formicidae</taxon>
        <taxon>Dorylinae</taxon>
        <taxon>Ooceraea</taxon>
    </lineage>
</organism>
<dbReference type="Proteomes" id="UP000053097">
    <property type="component" value="Unassembled WGS sequence"/>
</dbReference>
<dbReference type="PANTHER" id="PTHR37162:SF1">
    <property type="entry name" value="BED-TYPE DOMAIN-CONTAINING PROTEIN"/>
    <property type="match status" value="1"/>
</dbReference>
<evidence type="ECO:0000313" key="1">
    <source>
        <dbReference type="EMBL" id="EZA62168.1"/>
    </source>
</evidence>
<dbReference type="OrthoDB" id="7674489at2759"/>
<gene>
    <name evidence="1" type="ORF">X777_06119</name>
</gene>
<accession>A0A026X288</accession>
<proteinExistence type="predicted"/>
<dbReference type="OMA" id="WATIDEQ"/>
<dbReference type="InterPro" id="IPR012337">
    <property type="entry name" value="RNaseH-like_sf"/>
</dbReference>
<name>A0A026X288_OOCBI</name>
<sequence length="331" mass="37034">MDSSKGAISKTAFQTRRVRKFQVAWLNESIFKGWLAPHPSEDRALCMACNKTINCRKSDLIKHSQTIKHIESVNSSNYEVLPDNENILSHKDKVKRAEIKLAAFFAEHNVAFSTVDHLIPLLKDICINPEIVQDLSLARKKCSSIVKNVIAKFETEKVVEILKTSKLSVLIDETTDISDNKIMCILVRYVSPVTKKISTRSLKLLYLDAADCSASKFFESFKSCLEEEKIPIKNIVGLACDNASVMVGCNNAFMTHLKSEVPELITLNYICHSSALIASKACAKLPSSCEDLIKGVATYISGSAKRCAILVEFQDFFNLERHKILKLSNTR</sequence>
<dbReference type="PANTHER" id="PTHR37162">
    <property type="entry name" value="HAT FAMILY DIMERISATION DOMAINCONTAINING PROTEIN-RELATED"/>
    <property type="match status" value="1"/>
</dbReference>
<dbReference type="EMBL" id="KK107029">
    <property type="protein sequence ID" value="EZA62168.1"/>
    <property type="molecule type" value="Genomic_DNA"/>
</dbReference>
<dbReference type="SUPFAM" id="SSF53098">
    <property type="entry name" value="Ribonuclease H-like"/>
    <property type="match status" value="1"/>
</dbReference>
<reference evidence="1 2" key="1">
    <citation type="journal article" date="2014" name="Curr. Biol.">
        <title>The genome of the clonal raider ant Cerapachys biroi.</title>
        <authorList>
            <person name="Oxley P.R."/>
            <person name="Ji L."/>
            <person name="Fetter-Pruneda I."/>
            <person name="McKenzie S.K."/>
            <person name="Li C."/>
            <person name="Hu H."/>
            <person name="Zhang G."/>
            <person name="Kronauer D.J."/>
        </authorList>
    </citation>
    <scope>NUCLEOTIDE SEQUENCE [LARGE SCALE GENOMIC DNA]</scope>
</reference>
<protein>
    <submittedName>
        <fullName evidence="1">Uncharacterized protein</fullName>
    </submittedName>
</protein>
<keyword evidence="2" id="KW-1185">Reference proteome</keyword>
<evidence type="ECO:0000313" key="2">
    <source>
        <dbReference type="Proteomes" id="UP000053097"/>
    </source>
</evidence>